<reference evidence="1" key="1">
    <citation type="journal article" date="2021" name="Proc. Natl. Acad. Sci. U.S.A.">
        <title>A Catalog of Tens of Thousands of Viruses from Human Metagenomes Reveals Hidden Associations with Chronic Diseases.</title>
        <authorList>
            <person name="Tisza M.J."/>
            <person name="Buck C.B."/>
        </authorList>
    </citation>
    <scope>NUCLEOTIDE SEQUENCE</scope>
    <source>
        <strain evidence="1">CtoMB99</strain>
    </source>
</reference>
<proteinExistence type="predicted"/>
<name>A0A8S5MZK1_9CAUD</name>
<sequence>MANSLGSVVWGSNPAITISFSYDYQRSGANMQYQIYGSVAPLTKPHYFGYPIYMATYLDGTMVNAAEVKPQRPDTWTTPYSYASGWHSVSGKTSGTTALSINVYSGAGSSRNEWYSFSLYVSPAQSSIASVQPFNVEDTFSVTVTKYSPDFTDNLTISLDGKIIKSLSNYTSGEQIRLNNSELLDVYSTMSDRAQEFTFALSSYSGSDLVGTSTATAEGTIAGTARLRLTSAWTRVLVWRNVNGVWKRSIANIKSGGEWRRGT</sequence>
<organism evidence="1">
    <name type="scientific">Siphoviridae sp. ctoMB99</name>
    <dbReference type="NCBI Taxonomy" id="2826459"/>
    <lineage>
        <taxon>Viruses</taxon>
        <taxon>Duplodnaviria</taxon>
        <taxon>Heunggongvirae</taxon>
        <taxon>Uroviricota</taxon>
        <taxon>Caudoviricetes</taxon>
    </lineage>
</organism>
<protein>
    <submittedName>
        <fullName evidence="1">Uncharacterized protein</fullName>
    </submittedName>
</protein>
<evidence type="ECO:0000313" key="1">
    <source>
        <dbReference type="EMBL" id="DAD87648.1"/>
    </source>
</evidence>
<accession>A0A8S5MZK1</accession>
<dbReference type="EMBL" id="BK015023">
    <property type="protein sequence ID" value="DAD87648.1"/>
    <property type="molecule type" value="Genomic_DNA"/>
</dbReference>